<sequence>MASVVEEKARKPRTTNPGVRVQGGRIYDSETGTTCHQCRQKTVEVKGKCSKCTLYWCPRCLLNRYGEEVSQVTAQQEWPCPRCRGLCNCSNCRKKQGMEATGILSHVCKAAGLASVSVLLEKNPTAKRPSSATLPNPQAAKAPKKRKATPPMEAPGNQFLRSESDTMNTSADEAAPADKPRPPLPAKQILTLPAEVRAAPTSGRTRQRGKSQNPGAKAEAAASQRQPLPAGCSAGDLIEVLEFLQTFAGALDLKLPEDMGPFTSELLQSASSRRELRGENSSSVAHVHASLLKKMREAAGLRSPAPFWQEGMREYLVSHQQHHREQQQQQQQDAEAPSPDDRDVQLQDAYDKQGYWSLPPPLRLSMLCTLCHDLLQTHLLREVVDRAVEEQEKGQKEQRSEAAAARKEARAKMQRARDREIAAILSGCTQKAMTLEEQRQDREGSMYWQLMTARHLSGQAGALLVSRACSLDHRPADTWHMLQEPNALMVALDPIVKEEAALLAALSSPCGTSI</sequence>
<feature type="region of interest" description="Disordered" evidence="11">
    <location>
        <begin position="317"/>
        <end position="344"/>
    </location>
</feature>
<feature type="compositionally biased region" description="Polar residues" evidence="11">
    <location>
        <begin position="159"/>
        <end position="171"/>
    </location>
</feature>
<evidence type="ECO:0000256" key="5">
    <source>
        <dbReference type="ARBA" id="ARBA00022553"/>
    </source>
</evidence>
<comment type="subcellular location">
    <subcellularLocation>
        <location evidence="2">Cytoplasm</location>
    </subcellularLocation>
    <subcellularLocation>
        <location evidence="1">Nucleus</location>
    </subcellularLocation>
</comment>
<evidence type="ECO:0000256" key="2">
    <source>
        <dbReference type="ARBA" id="ARBA00004496"/>
    </source>
</evidence>
<evidence type="ECO:0000256" key="11">
    <source>
        <dbReference type="SAM" id="MobiDB-lite"/>
    </source>
</evidence>
<keyword evidence="6" id="KW-0832">Ubl conjugation</keyword>
<keyword evidence="14" id="KW-1185">Reference proteome</keyword>
<keyword evidence="5" id="KW-0597">Phosphoprotein</keyword>
<gene>
    <name evidence="13" type="ORF">WJX73_001007</name>
</gene>
<protein>
    <recommendedName>
        <fullName evidence="12">DDT domain-containing protein</fullName>
    </recommendedName>
</protein>
<evidence type="ECO:0000313" key="13">
    <source>
        <dbReference type="EMBL" id="KAK9813834.1"/>
    </source>
</evidence>
<dbReference type="GO" id="GO:0005737">
    <property type="term" value="C:cytoplasm"/>
    <property type="evidence" value="ECO:0007669"/>
    <property type="project" value="UniProtKB-SubCell"/>
</dbReference>
<evidence type="ECO:0000256" key="10">
    <source>
        <dbReference type="SAM" id="Coils"/>
    </source>
</evidence>
<organism evidence="13 14">
    <name type="scientific">Symbiochloris irregularis</name>
    <dbReference type="NCBI Taxonomy" id="706552"/>
    <lineage>
        <taxon>Eukaryota</taxon>
        <taxon>Viridiplantae</taxon>
        <taxon>Chlorophyta</taxon>
        <taxon>core chlorophytes</taxon>
        <taxon>Trebouxiophyceae</taxon>
        <taxon>Trebouxiales</taxon>
        <taxon>Trebouxiaceae</taxon>
        <taxon>Symbiochloris</taxon>
    </lineage>
</organism>
<dbReference type="GO" id="GO:0005634">
    <property type="term" value="C:nucleus"/>
    <property type="evidence" value="ECO:0007669"/>
    <property type="project" value="UniProtKB-SubCell"/>
</dbReference>
<name>A0AAW1PW94_9CHLO</name>
<evidence type="ECO:0000256" key="4">
    <source>
        <dbReference type="ARBA" id="ARBA00022499"/>
    </source>
</evidence>
<keyword evidence="8" id="KW-0804">Transcription</keyword>
<dbReference type="AlphaFoldDB" id="A0AAW1PW94"/>
<evidence type="ECO:0000256" key="3">
    <source>
        <dbReference type="ARBA" id="ARBA00022490"/>
    </source>
</evidence>
<dbReference type="GO" id="GO:0006355">
    <property type="term" value="P:regulation of DNA-templated transcription"/>
    <property type="evidence" value="ECO:0007669"/>
    <property type="project" value="InterPro"/>
</dbReference>
<dbReference type="PROSITE" id="PS50827">
    <property type="entry name" value="DDT"/>
    <property type="match status" value="1"/>
</dbReference>
<dbReference type="Proteomes" id="UP001465755">
    <property type="component" value="Unassembled WGS sequence"/>
</dbReference>
<evidence type="ECO:0000256" key="9">
    <source>
        <dbReference type="ARBA" id="ARBA00023242"/>
    </source>
</evidence>
<evidence type="ECO:0000256" key="1">
    <source>
        <dbReference type="ARBA" id="ARBA00004123"/>
    </source>
</evidence>
<dbReference type="EMBL" id="JALJOQ010000002">
    <property type="protein sequence ID" value="KAK9813834.1"/>
    <property type="molecule type" value="Genomic_DNA"/>
</dbReference>
<reference evidence="13 14" key="1">
    <citation type="journal article" date="2024" name="Nat. Commun.">
        <title>Phylogenomics reveals the evolutionary origins of lichenization in chlorophyte algae.</title>
        <authorList>
            <person name="Puginier C."/>
            <person name="Libourel C."/>
            <person name="Otte J."/>
            <person name="Skaloud P."/>
            <person name="Haon M."/>
            <person name="Grisel S."/>
            <person name="Petersen M."/>
            <person name="Berrin J.G."/>
            <person name="Delaux P.M."/>
            <person name="Dal Grande F."/>
            <person name="Keller J."/>
        </authorList>
    </citation>
    <scope>NUCLEOTIDE SEQUENCE [LARGE SCALE GENOMIC DNA]</scope>
    <source>
        <strain evidence="13 14">SAG 2036</strain>
    </source>
</reference>
<proteinExistence type="predicted"/>
<dbReference type="Pfam" id="PF10497">
    <property type="entry name" value="zf-4CXXC_R1"/>
    <property type="match status" value="1"/>
</dbReference>
<dbReference type="InterPro" id="IPR018866">
    <property type="entry name" value="Znf-4CXXC_R1"/>
</dbReference>
<evidence type="ECO:0000313" key="14">
    <source>
        <dbReference type="Proteomes" id="UP001465755"/>
    </source>
</evidence>
<keyword evidence="4" id="KW-1017">Isopeptide bond</keyword>
<feature type="coiled-coil region" evidence="10">
    <location>
        <begin position="388"/>
        <end position="419"/>
    </location>
</feature>
<comment type="caution">
    <text evidence="13">The sequence shown here is derived from an EMBL/GenBank/DDBJ whole genome shotgun (WGS) entry which is preliminary data.</text>
</comment>
<keyword evidence="3" id="KW-0963">Cytoplasm</keyword>
<evidence type="ECO:0000256" key="8">
    <source>
        <dbReference type="ARBA" id="ARBA00023163"/>
    </source>
</evidence>
<dbReference type="PANTHER" id="PTHR31169:SF8">
    <property type="entry name" value="ZINC-FINGER DOMAIN OF MONOAMINE-OXIDASE A REPRESSOR R1 PROTEIN"/>
    <property type="match status" value="1"/>
</dbReference>
<evidence type="ECO:0000259" key="12">
    <source>
        <dbReference type="PROSITE" id="PS50827"/>
    </source>
</evidence>
<keyword evidence="10" id="KW-0175">Coiled coil</keyword>
<accession>A0AAW1PW94</accession>
<keyword evidence="7" id="KW-0805">Transcription regulation</keyword>
<evidence type="ECO:0000256" key="7">
    <source>
        <dbReference type="ARBA" id="ARBA00023015"/>
    </source>
</evidence>
<dbReference type="InterPro" id="IPR018501">
    <property type="entry name" value="DDT_dom"/>
</dbReference>
<dbReference type="PANTHER" id="PTHR31169">
    <property type="entry name" value="OS05G0300700 PROTEIN"/>
    <property type="match status" value="1"/>
</dbReference>
<dbReference type="InterPro" id="IPR040221">
    <property type="entry name" value="CDCA7/CDA7L"/>
</dbReference>
<dbReference type="Pfam" id="PF15612">
    <property type="entry name" value="WHIM1"/>
    <property type="match status" value="1"/>
</dbReference>
<keyword evidence="9" id="KW-0539">Nucleus</keyword>
<feature type="region of interest" description="Disordered" evidence="11">
    <location>
        <begin position="124"/>
        <end position="229"/>
    </location>
</feature>
<dbReference type="InterPro" id="IPR028942">
    <property type="entry name" value="WHIM1_dom"/>
</dbReference>
<evidence type="ECO:0000256" key="6">
    <source>
        <dbReference type="ARBA" id="ARBA00022843"/>
    </source>
</evidence>
<feature type="domain" description="DDT" evidence="12">
    <location>
        <begin position="231"/>
        <end position="301"/>
    </location>
</feature>